<evidence type="ECO:0000256" key="3">
    <source>
        <dbReference type="ARBA" id="ARBA00022475"/>
    </source>
</evidence>
<keyword evidence="4 10" id="KW-0762">Sugar transport</keyword>
<proteinExistence type="predicted"/>
<dbReference type="Proteomes" id="UP000824128">
    <property type="component" value="Unassembled WGS sequence"/>
</dbReference>
<accession>A0A9D1N378</accession>
<feature type="transmembrane region" description="Helical" evidence="8">
    <location>
        <begin position="202"/>
        <end position="221"/>
    </location>
</feature>
<evidence type="ECO:0000256" key="5">
    <source>
        <dbReference type="ARBA" id="ARBA00022692"/>
    </source>
</evidence>
<evidence type="ECO:0000259" key="9">
    <source>
        <dbReference type="Pfam" id="PF13303"/>
    </source>
</evidence>
<reference evidence="10" key="2">
    <citation type="journal article" date="2021" name="PeerJ">
        <title>Extensive microbial diversity within the chicken gut microbiome revealed by metagenomics and culture.</title>
        <authorList>
            <person name="Gilroy R."/>
            <person name="Ravi A."/>
            <person name="Getino M."/>
            <person name="Pursley I."/>
            <person name="Horton D.L."/>
            <person name="Alikhan N.F."/>
            <person name="Baker D."/>
            <person name="Gharbi K."/>
            <person name="Hall N."/>
            <person name="Watson M."/>
            <person name="Adriaenssens E.M."/>
            <person name="Foster-Nyarko E."/>
            <person name="Jarju S."/>
            <person name="Secka A."/>
            <person name="Antonio M."/>
            <person name="Oren A."/>
            <person name="Chaudhuri R.R."/>
            <person name="La Ragione R."/>
            <person name="Hildebrand F."/>
            <person name="Pallen M.J."/>
        </authorList>
    </citation>
    <scope>NUCLEOTIDE SEQUENCE</scope>
    <source>
        <strain evidence="10">ChiGjej2B2-16831</strain>
    </source>
</reference>
<dbReference type="InterPro" id="IPR003352">
    <property type="entry name" value="PTS_EIIC"/>
</dbReference>
<feature type="domain" description="Phosphotransferase system EIIC" evidence="9">
    <location>
        <begin position="21"/>
        <end position="340"/>
    </location>
</feature>
<feature type="transmembrane region" description="Helical" evidence="8">
    <location>
        <begin position="250"/>
        <end position="271"/>
    </location>
</feature>
<keyword evidence="3" id="KW-1003">Cell membrane</keyword>
<evidence type="ECO:0000256" key="8">
    <source>
        <dbReference type="SAM" id="Phobius"/>
    </source>
</evidence>
<feature type="transmembrane region" description="Helical" evidence="8">
    <location>
        <begin position="83"/>
        <end position="106"/>
    </location>
</feature>
<feature type="transmembrane region" description="Helical" evidence="8">
    <location>
        <begin position="126"/>
        <end position="151"/>
    </location>
</feature>
<sequence length="343" mass="35016">MEGKSGFYAVVKRLFQRYFIDAMGGMALGLFSSLIIGTIIGQIMELPFLADAQAVLDALPHISAATGAAIGVGTAWGMKVRPLVLFSSAATGTLGYALGGPVGAYLSAVVGAELGTLVAGKTPIDIVLTPLVTVCTGGLTGIFVGPGVNAFMTDLGAFVNTATELQPIPMGIVIAVVVGLALTAPISSAAICMSIGIDGIAAGAACIGCCCQMVGFAVASYRDNGLGGLFSQGVGTSMLQFPNIMRRPQIWLAPTLASAVLGPVSTAVLGMTNTPYGAGMGTSGLVGPLQAFEAMGATHSFWSILLLVAVFYFLVPAGLTLAFDALFRRIGWVRPGDMKLQKL</sequence>
<gene>
    <name evidence="10" type="ORF">IAD24_02975</name>
</gene>
<reference evidence="10" key="1">
    <citation type="submission" date="2020-10" db="EMBL/GenBank/DDBJ databases">
        <authorList>
            <person name="Gilroy R."/>
        </authorList>
    </citation>
    <scope>NUCLEOTIDE SEQUENCE</scope>
    <source>
        <strain evidence="10">ChiGjej2B2-16831</strain>
    </source>
</reference>
<feature type="transmembrane region" description="Helical" evidence="8">
    <location>
        <begin position="58"/>
        <end position="76"/>
    </location>
</feature>
<organism evidence="10 11">
    <name type="scientific">Candidatus Aphodomorpha intestinavium</name>
    <dbReference type="NCBI Taxonomy" id="2840672"/>
    <lineage>
        <taxon>Bacteria</taxon>
        <taxon>Bacillati</taxon>
        <taxon>Bacillota</taxon>
        <taxon>Clostridia</taxon>
        <taxon>Eubacteriales</taxon>
        <taxon>Candidatus Aphodomorpha</taxon>
    </lineage>
</organism>
<feature type="transmembrane region" description="Helical" evidence="8">
    <location>
        <begin position="172"/>
        <end position="196"/>
    </location>
</feature>
<dbReference type="GO" id="GO:0009401">
    <property type="term" value="P:phosphoenolpyruvate-dependent sugar phosphotransferase system"/>
    <property type="evidence" value="ECO:0007669"/>
    <property type="project" value="InterPro"/>
</dbReference>
<comment type="subcellular location">
    <subcellularLocation>
        <location evidence="1">Cell membrane</location>
        <topology evidence="1">Multi-pass membrane protein</topology>
    </subcellularLocation>
</comment>
<dbReference type="EMBL" id="DVNZ01000095">
    <property type="protein sequence ID" value="HIU94101.1"/>
    <property type="molecule type" value="Genomic_DNA"/>
</dbReference>
<keyword evidence="7 8" id="KW-0472">Membrane</keyword>
<evidence type="ECO:0000256" key="6">
    <source>
        <dbReference type="ARBA" id="ARBA00022989"/>
    </source>
</evidence>
<evidence type="ECO:0000313" key="10">
    <source>
        <dbReference type="EMBL" id="HIU94101.1"/>
    </source>
</evidence>
<evidence type="ECO:0000313" key="11">
    <source>
        <dbReference type="Proteomes" id="UP000824128"/>
    </source>
</evidence>
<evidence type="ECO:0000256" key="7">
    <source>
        <dbReference type="ARBA" id="ARBA00023136"/>
    </source>
</evidence>
<evidence type="ECO:0000256" key="1">
    <source>
        <dbReference type="ARBA" id="ARBA00004651"/>
    </source>
</evidence>
<dbReference type="Pfam" id="PF13303">
    <property type="entry name" value="PTS_EIIC_2"/>
    <property type="match status" value="1"/>
</dbReference>
<feature type="transmembrane region" description="Helical" evidence="8">
    <location>
        <begin position="301"/>
        <end position="327"/>
    </location>
</feature>
<feature type="transmembrane region" description="Helical" evidence="8">
    <location>
        <begin position="20"/>
        <end position="43"/>
    </location>
</feature>
<protein>
    <submittedName>
        <fullName evidence="10">PTS sugar transporter subunit IIC</fullName>
    </submittedName>
</protein>
<evidence type="ECO:0000256" key="4">
    <source>
        <dbReference type="ARBA" id="ARBA00022597"/>
    </source>
</evidence>
<keyword evidence="2" id="KW-0813">Transport</keyword>
<name>A0A9D1N378_9FIRM</name>
<evidence type="ECO:0000256" key="2">
    <source>
        <dbReference type="ARBA" id="ARBA00022448"/>
    </source>
</evidence>
<comment type="caution">
    <text evidence="10">The sequence shown here is derived from an EMBL/GenBank/DDBJ whole genome shotgun (WGS) entry which is preliminary data.</text>
</comment>
<dbReference type="AlphaFoldDB" id="A0A9D1N378"/>
<dbReference type="GO" id="GO:0005886">
    <property type="term" value="C:plasma membrane"/>
    <property type="evidence" value="ECO:0007669"/>
    <property type="project" value="UniProtKB-SubCell"/>
</dbReference>
<keyword evidence="6 8" id="KW-1133">Transmembrane helix</keyword>
<keyword evidence="5 8" id="KW-0812">Transmembrane</keyword>
<dbReference type="GO" id="GO:0008982">
    <property type="term" value="F:protein-N(PI)-phosphohistidine-sugar phosphotransferase activity"/>
    <property type="evidence" value="ECO:0007669"/>
    <property type="project" value="InterPro"/>
</dbReference>